<organism evidence="7 8">
    <name type="scientific">Saccoglossus kowalevskii</name>
    <name type="common">Acorn worm</name>
    <dbReference type="NCBI Taxonomy" id="10224"/>
    <lineage>
        <taxon>Eukaryota</taxon>
        <taxon>Metazoa</taxon>
        <taxon>Hemichordata</taxon>
        <taxon>Enteropneusta</taxon>
        <taxon>Harrimaniidae</taxon>
        <taxon>Saccoglossus</taxon>
    </lineage>
</organism>
<evidence type="ECO:0000256" key="4">
    <source>
        <dbReference type="ARBA" id="ARBA00023163"/>
    </source>
</evidence>
<dbReference type="Proteomes" id="UP000694865">
    <property type="component" value="Unplaced"/>
</dbReference>
<comment type="subcellular location">
    <subcellularLocation>
        <location evidence="1 6">Nucleus</location>
    </subcellularLocation>
</comment>
<evidence type="ECO:0000256" key="1">
    <source>
        <dbReference type="ARBA" id="ARBA00004123"/>
    </source>
</evidence>
<evidence type="ECO:0000313" key="7">
    <source>
        <dbReference type="Proteomes" id="UP000694865"/>
    </source>
</evidence>
<name>A0ABM0GGV7_SACKO</name>
<keyword evidence="7" id="KW-1185">Reference proteome</keyword>
<comment type="similarity">
    <text evidence="2 6">Belongs to the Mediator complex subunit 18 family.</text>
</comment>
<dbReference type="PANTHER" id="PTHR13321">
    <property type="entry name" value="MEDIATOR OF RNA POLYMERASE II TRANSCRIPTION, SUBUNIT 18"/>
    <property type="match status" value="1"/>
</dbReference>
<keyword evidence="4 6" id="KW-0804">Transcription</keyword>
<gene>
    <name evidence="8" type="primary">Med18</name>
    <name evidence="6" type="synonym">MED18</name>
</gene>
<dbReference type="InterPro" id="IPR019095">
    <property type="entry name" value="Mediator_Med18"/>
</dbReference>
<dbReference type="PANTHER" id="PTHR13321:SF2">
    <property type="entry name" value="MEDIATOR OF RNA POLYMERASE II TRANSCRIPTION SUBUNIT 18"/>
    <property type="match status" value="1"/>
</dbReference>
<keyword evidence="6" id="KW-0010">Activator</keyword>
<evidence type="ECO:0000313" key="8">
    <source>
        <dbReference type="RefSeq" id="NP_001171790.1"/>
    </source>
</evidence>
<dbReference type="Pfam" id="PF09637">
    <property type="entry name" value="Med18"/>
    <property type="match status" value="2"/>
</dbReference>
<dbReference type="Gene3D" id="2.40.320.10">
    <property type="entry name" value="Hypothetical Protein Pfu-838710-001"/>
    <property type="match status" value="1"/>
</dbReference>
<protein>
    <recommendedName>
        <fullName evidence="6">Mediator of RNA polymerase II transcription subunit 18</fullName>
    </recommendedName>
    <alternativeName>
        <fullName evidence="6">Mediator complex subunit 18</fullName>
    </alternativeName>
</protein>
<keyword evidence="5 6" id="KW-0539">Nucleus</keyword>
<dbReference type="GeneID" id="100377986"/>
<evidence type="ECO:0000256" key="5">
    <source>
        <dbReference type="ARBA" id="ARBA00023242"/>
    </source>
</evidence>
<proteinExistence type="inferred from homology"/>
<dbReference type="RefSeq" id="NP_001171790.1">
    <property type="nucleotide sequence ID" value="NM_001184861.1"/>
</dbReference>
<keyword evidence="3 6" id="KW-0805">Transcription regulation</keyword>
<reference evidence="8" key="2">
    <citation type="submission" date="2025-08" db="UniProtKB">
        <authorList>
            <consortium name="RefSeq"/>
        </authorList>
    </citation>
    <scope>IDENTIFICATION</scope>
</reference>
<evidence type="ECO:0000256" key="3">
    <source>
        <dbReference type="ARBA" id="ARBA00023015"/>
    </source>
</evidence>
<evidence type="ECO:0000256" key="2">
    <source>
        <dbReference type="ARBA" id="ARBA00009814"/>
    </source>
</evidence>
<reference evidence="8" key="1">
    <citation type="journal article" date="2008" name="Biol. Bull.">
        <title>cDNA sequences for transcription factors and signaling proteins of the hemichordate Saccoglossus kowalevskii: efficacy of the expressed sequence tag (EST) approach for evolutionary and developmental studies of a new organism.</title>
        <authorList>
            <person name="Freeman R.M. Jr."/>
            <person name="Wu M."/>
            <person name="Cordonnier-Pratt M.M."/>
            <person name="Pratt L.H."/>
            <person name="Gruber C.E."/>
            <person name="Smith M."/>
            <person name="Lander E.S."/>
            <person name="Stange-Thomann N."/>
            <person name="Lowe C.J."/>
            <person name="Gerhart J."/>
            <person name="Kirschner M."/>
        </authorList>
    </citation>
    <scope>NUCLEOTIDE SEQUENCE</scope>
</reference>
<comment type="subunit">
    <text evidence="6">Component of the Mediator complex.</text>
</comment>
<accession>A0ABM0GGV7</accession>
<sequence length="207" mass="23173">MAIPVNPLSQSTMSSPSMQEYLLQGSILDSALESLLHRLRGLCDNVEGPETFHDHEMVYILRGTPSPAILRARHALDHPNIPWQLRYVGQSEVGDKNRSTLVRSCIDCATSDNLSSFLVEMGFRLDHEYVIKGYLFRKGRMKITVSKLFRVISPGVTEEIEAVSLSHLVELSVVAPAGQDAVGDDMRSFAEHLKPIVQMEKMDPKRL</sequence>
<comment type="function">
    <text evidence="6">Component of the Mediator complex, a coactivator involved in the regulated transcription of nearly all RNA polymerase II-dependent genes. Mediator functions as a bridge to convey information from gene-specific regulatory proteins to the basal RNA polymerase II transcription machinery. Mediator is recruited to promoters by direct interactions with regulatory proteins and serves as a scaffold for the assembly of a functional preinitiation complex with RNA polymerase II and the general transcription factors.</text>
</comment>
<evidence type="ECO:0000256" key="6">
    <source>
        <dbReference type="RuleBase" id="RU364150"/>
    </source>
</evidence>